<protein>
    <submittedName>
        <fullName evidence="2">DUF3137 domain-containing protein</fullName>
    </submittedName>
</protein>
<dbReference type="EMBL" id="DRMJ01000479">
    <property type="protein sequence ID" value="HHL43769.1"/>
    <property type="molecule type" value="Genomic_DNA"/>
</dbReference>
<reference evidence="2" key="1">
    <citation type="journal article" date="2020" name="mSystems">
        <title>Genome- and Community-Level Interaction Insights into Carbon Utilization and Element Cycling Functions of Hydrothermarchaeota in Hydrothermal Sediment.</title>
        <authorList>
            <person name="Zhou Z."/>
            <person name="Liu Y."/>
            <person name="Xu W."/>
            <person name="Pan J."/>
            <person name="Luo Z.H."/>
            <person name="Li M."/>
        </authorList>
    </citation>
    <scope>NUCLEOTIDE SEQUENCE [LARGE SCALE GENOMIC DNA]</scope>
    <source>
        <strain evidence="2">HyVt-485</strain>
    </source>
</reference>
<name>A0A7C5LVD8_9PROT</name>
<evidence type="ECO:0000256" key="1">
    <source>
        <dbReference type="SAM" id="Phobius"/>
    </source>
</evidence>
<keyword evidence="1" id="KW-0812">Transmembrane</keyword>
<dbReference type="Proteomes" id="UP000885830">
    <property type="component" value="Unassembled WGS sequence"/>
</dbReference>
<dbReference type="Pfam" id="PF11335">
    <property type="entry name" value="DUF3137"/>
    <property type="match status" value="1"/>
</dbReference>
<comment type="caution">
    <text evidence="2">The sequence shown here is derived from an EMBL/GenBank/DDBJ whole genome shotgun (WGS) entry which is preliminary data.</text>
</comment>
<evidence type="ECO:0000313" key="2">
    <source>
        <dbReference type="EMBL" id="HHL43769.1"/>
    </source>
</evidence>
<sequence>MILAVLAGIFIQGKTQNGIAGLVVGVILSALGFGIGYAQLMKLRAQTKSMLMNNICTFLGWQYTEKEFESPNMDIWRKNRLMPSYDRSSFEDQMTGTAHGTRFKFCEAHLERESRDSDGKRHWSTVFRGVLLEIEFPEKFLGKTVVLRDAGIFNRKKFSDMKRVGLVDPKFEKIFEAYGTDQVEARVLLTPTFMQRLVDLEQKFDGKKSRFGFIDRKLYIGIEAPNQFEAGSMMKPLTDSSRTQKILNELGSIMDVIDGVMKPLEQARFGK</sequence>
<dbReference type="InterPro" id="IPR021484">
    <property type="entry name" value="DUF3137"/>
</dbReference>
<keyword evidence="1" id="KW-1133">Transmembrane helix</keyword>
<organism evidence="2">
    <name type="scientific">Hellea balneolensis</name>
    <dbReference type="NCBI Taxonomy" id="287478"/>
    <lineage>
        <taxon>Bacteria</taxon>
        <taxon>Pseudomonadati</taxon>
        <taxon>Pseudomonadota</taxon>
        <taxon>Alphaproteobacteria</taxon>
        <taxon>Maricaulales</taxon>
        <taxon>Robiginitomaculaceae</taxon>
        <taxon>Hellea</taxon>
    </lineage>
</organism>
<keyword evidence="1" id="KW-0472">Membrane</keyword>
<accession>A0A7C5LVD8</accession>
<feature type="transmembrane region" description="Helical" evidence="1">
    <location>
        <begin position="19"/>
        <end position="40"/>
    </location>
</feature>
<dbReference type="AlphaFoldDB" id="A0A7C5LVD8"/>
<gene>
    <name evidence="2" type="ORF">ENJ42_09130</name>
</gene>
<proteinExistence type="predicted"/>